<feature type="transmembrane region" description="Helical" evidence="1">
    <location>
        <begin position="66"/>
        <end position="94"/>
    </location>
</feature>
<evidence type="ECO:0000256" key="1">
    <source>
        <dbReference type="SAM" id="Phobius"/>
    </source>
</evidence>
<dbReference type="Proteomes" id="UP000438182">
    <property type="component" value="Unassembled WGS sequence"/>
</dbReference>
<keyword evidence="1" id="KW-0472">Membrane</keyword>
<comment type="caution">
    <text evidence="2">The sequence shown here is derived from an EMBL/GenBank/DDBJ whole genome shotgun (WGS) entry which is preliminary data.</text>
</comment>
<keyword evidence="1" id="KW-0812">Transmembrane</keyword>
<protein>
    <submittedName>
        <fullName evidence="2">Sulfate permease</fullName>
    </submittedName>
</protein>
<keyword evidence="3" id="KW-1185">Reference proteome</keyword>
<sequence length="126" mass="13940">MFALITLAGVRAGLALRRMMPTNLLLDALHTRRGLKWGPVAMLLAVPYLLGAFVCAGLAGQDGAGWLDVLVLLCFWNAMKFLIAGPATLLRLLVVRRREAQIRRRVAREFDEASIDEVEPELVATR</sequence>
<reference evidence="2 3" key="1">
    <citation type="submission" date="2019-12" db="EMBL/GenBank/DDBJ databases">
        <authorList>
            <person name="Kim Y.S."/>
        </authorList>
    </citation>
    <scope>NUCLEOTIDE SEQUENCE [LARGE SCALE GENOMIC DNA]</scope>
    <source>
        <strain evidence="2 3">MMS17-SY077</strain>
    </source>
</reference>
<dbReference type="AlphaFoldDB" id="A0A6I4NYS8"/>
<evidence type="ECO:0000313" key="2">
    <source>
        <dbReference type="EMBL" id="MWB99428.1"/>
    </source>
</evidence>
<dbReference type="RefSeq" id="WP_160425659.1">
    <property type="nucleotide sequence ID" value="NZ_WSTA01000060.1"/>
</dbReference>
<dbReference type="EMBL" id="WSTA01000060">
    <property type="protein sequence ID" value="MWB99428.1"/>
    <property type="molecule type" value="Genomic_DNA"/>
</dbReference>
<gene>
    <name evidence="2" type="ORF">GB864_12830</name>
</gene>
<proteinExistence type="predicted"/>
<evidence type="ECO:0000313" key="3">
    <source>
        <dbReference type="Proteomes" id="UP000438182"/>
    </source>
</evidence>
<name>A0A6I4NYS8_9MICO</name>
<organism evidence="2 3">
    <name type="scientific">Agromyces seonyuensis</name>
    <dbReference type="NCBI Taxonomy" id="2662446"/>
    <lineage>
        <taxon>Bacteria</taxon>
        <taxon>Bacillati</taxon>
        <taxon>Actinomycetota</taxon>
        <taxon>Actinomycetes</taxon>
        <taxon>Micrococcales</taxon>
        <taxon>Microbacteriaceae</taxon>
        <taxon>Agromyces</taxon>
    </lineage>
</organism>
<keyword evidence="1" id="KW-1133">Transmembrane helix</keyword>
<accession>A0A6I4NYS8</accession>
<feature type="transmembrane region" description="Helical" evidence="1">
    <location>
        <begin position="40"/>
        <end position="60"/>
    </location>
</feature>